<dbReference type="EMBL" id="CDMY01000666">
    <property type="protein sequence ID" value="CEM29137.1"/>
    <property type="molecule type" value="Genomic_DNA"/>
</dbReference>
<gene>
    <name evidence="2" type="ORF">Vbra_9981</name>
</gene>
<feature type="transmembrane region" description="Helical" evidence="1">
    <location>
        <begin position="135"/>
        <end position="160"/>
    </location>
</feature>
<evidence type="ECO:0000313" key="2">
    <source>
        <dbReference type="EMBL" id="CEM29137.1"/>
    </source>
</evidence>
<dbReference type="AlphaFoldDB" id="A0A0G4GHC3"/>
<reference evidence="2 3" key="1">
    <citation type="submission" date="2014-11" db="EMBL/GenBank/DDBJ databases">
        <authorList>
            <person name="Zhu J."/>
            <person name="Qi W."/>
            <person name="Song R."/>
        </authorList>
    </citation>
    <scope>NUCLEOTIDE SEQUENCE [LARGE SCALE GENOMIC DNA]</scope>
</reference>
<proteinExistence type="predicted"/>
<protein>
    <submittedName>
        <fullName evidence="2">Uncharacterized protein</fullName>
    </submittedName>
</protein>
<organism evidence="2 3">
    <name type="scientific">Vitrella brassicaformis (strain CCMP3155)</name>
    <dbReference type="NCBI Taxonomy" id="1169540"/>
    <lineage>
        <taxon>Eukaryota</taxon>
        <taxon>Sar</taxon>
        <taxon>Alveolata</taxon>
        <taxon>Colpodellida</taxon>
        <taxon>Vitrellaceae</taxon>
        <taxon>Vitrella</taxon>
    </lineage>
</organism>
<dbReference type="InParanoid" id="A0A0G4GHC3"/>
<accession>A0A0G4GHC3</accession>
<evidence type="ECO:0000313" key="3">
    <source>
        <dbReference type="Proteomes" id="UP000041254"/>
    </source>
</evidence>
<dbReference type="VEuPathDB" id="CryptoDB:Vbra_9981"/>
<keyword evidence="3" id="KW-1185">Reference proteome</keyword>
<keyword evidence="1" id="KW-1133">Transmembrane helix</keyword>
<keyword evidence="1" id="KW-0472">Membrane</keyword>
<name>A0A0G4GHC3_VITBC</name>
<sequence length="240" mass="26498">MQPDPEPGTDLQAPGTRGQANAVQKDLQIYYICSVGLLPLVVVLIAWIVGSSAAGYWMMTAPLAYTELRFLCGSPGHIQAFKSLRTMYVICTVARAVTTAIAISRGAATLAVFRTCASSAIAVAIRDTIKFALPIWFMLVFVFLLHTPIRFLLAILQFVMWPTYCFLDITESLLCPPMDELWKAIRRCLSVSDTSLLIQIAADGLKGDDAKEFKYMVYGAIFCVDVFCCFVTLVTHLQSM</sequence>
<evidence type="ECO:0000256" key="1">
    <source>
        <dbReference type="SAM" id="Phobius"/>
    </source>
</evidence>
<keyword evidence="1" id="KW-0812">Transmembrane</keyword>
<feature type="transmembrane region" description="Helical" evidence="1">
    <location>
        <begin position="29"/>
        <end position="49"/>
    </location>
</feature>
<feature type="transmembrane region" description="Helical" evidence="1">
    <location>
        <begin position="215"/>
        <end position="237"/>
    </location>
</feature>
<dbReference type="Proteomes" id="UP000041254">
    <property type="component" value="Unassembled WGS sequence"/>
</dbReference>